<dbReference type="GO" id="GO:0015031">
    <property type="term" value="P:protein transport"/>
    <property type="evidence" value="ECO:0007669"/>
    <property type="project" value="UniProtKB-KW"/>
</dbReference>
<keyword evidence="6" id="KW-0333">Golgi apparatus</keyword>
<dbReference type="Proteomes" id="UP000013776">
    <property type="component" value="Unassembled WGS sequence"/>
</dbReference>
<evidence type="ECO:0000256" key="3">
    <source>
        <dbReference type="ARBA" id="ARBA00022692"/>
    </source>
</evidence>
<evidence type="ECO:0000313" key="15">
    <source>
        <dbReference type="Proteomes" id="UP000013776"/>
    </source>
</evidence>
<feature type="compositionally biased region" description="Basic and acidic residues" evidence="11">
    <location>
        <begin position="96"/>
        <end position="112"/>
    </location>
</feature>
<dbReference type="FunFam" id="1.20.5.110:FF:000006">
    <property type="entry name" value="Syntaxin 6"/>
    <property type="match status" value="1"/>
</dbReference>
<dbReference type="OrthoDB" id="546861at2759"/>
<dbReference type="PROSITE" id="PS50192">
    <property type="entry name" value="T_SNARE"/>
    <property type="match status" value="1"/>
</dbReference>
<dbReference type="SUPFAM" id="SSF47661">
    <property type="entry name" value="t-snare proteins"/>
    <property type="match status" value="1"/>
</dbReference>
<evidence type="ECO:0000256" key="5">
    <source>
        <dbReference type="ARBA" id="ARBA00022989"/>
    </source>
</evidence>
<dbReference type="AlphaFoldDB" id="R4X9Q5"/>
<dbReference type="Gene3D" id="1.20.58.90">
    <property type="match status" value="1"/>
</dbReference>
<dbReference type="STRING" id="1097556.R4X9Q5"/>
<keyword evidence="4" id="KW-0653">Protein transport</keyword>
<feature type="region of interest" description="Disordered" evidence="11">
    <location>
        <begin position="96"/>
        <end position="137"/>
    </location>
</feature>
<dbReference type="PANTHER" id="PTHR12791">
    <property type="entry name" value="GOLGI SNARE BET1-RELATED"/>
    <property type="match status" value="1"/>
</dbReference>
<keyword evidence="5 12" id="KW-1133">Transmembrane helix</keyword>
<keyword evidence="15" id="KW-1185">Reference proteome</keyword>
<accession>R4X9Q5</accession>
<dbReference type="CDD" id="cd15851">
    <property type="entry name" value="SNARE_Syntaxin6"/>
    <property type="match status" value="1"/>
</dbReference>
<evidence type="ECO:0000259" key="13">
    <source>
        <dbReference type="PROSITE" id="PS50192"/>
    </source>
</evidence>
<dbReference type="VEuPathDB" id="FungiDB:TAPDE_002516"/>
<dbReference type="Pfam" id="PF09177">
    <property type="entry name" value="STX6_10_61_N"/>
    <property type="match status" value="1"/>
</dbReference>
<evidence type="ECO:0000256" key="10">
    <source>
        <dbReference type="ARBA" id="ARBA00073343"/>
    </source>
</evidence>
<evidence type="ECO:0000256" key="1">
    <source>
        <dbReference type="ARBA" id="ARBA00009063"/>
    </source>
</evidence>
<evidence type="ECO:0000256" key="9">
    <source>
        <dbReference type="ARBA" id="ARBA00037801"/>
    </source>
</evidence>
<evidence type="ECO:0000256" key="7">
    <source>
        <dbReference type="ARBA" id="ARBA00023054"/>
    </source>
</evidence>
<dbReference type="eggNOG" id="KOG3202">
    <property type="taxonomic scope" value="Eukaryota"/>
</dbReference>
<protein>
    <recommendedName>
        <fullName evidence="10">t-SNARE affecting a late Golgi compartment protein 1</fullName>
    </recommendedName>
</protein>
<keyword evidence="3 12" id="KW-0812">Transmembrane</keyword>
<dbReference type="SUPFAM" id="SSF58038">
    <property type="entry name" value="SNARE fusion complex"/>
    <property type="match status" value="1"/>
</dbReference>
<evidence type="ECO:0000256" key="2">
    <source>
        <dbReference type="ARBA" id="ARBA00022448"/>
    </source>
</evidence>
<comment type="similarity">
    <text evidence="1">Belongs to the syntaxin family.</text>
</comment>
<comment type="caution">
    <text evidence="14">The sequence shown here is derived from an EMBL/GenBank/DDBJ whole genome shotgun (WGS) entry which is preliminary data.</text>
</comment>
<evidence type="ECO:0000256" key="12">
    <source>
        <dbReference type="SAM" id="Phobius"/>
    </source>
</evidence>
<gene>
    <name evidence="14" type="ORF">TAPDE_002516</name>
</gene>
<name>R4X9Q5_TAPDE</name>
<evidence type="ECO:0000313" key="14">
    <source>
        <dbReference type="EMBL" id="CCG82501.1"/>
    </source>
</evidence>
<keyword evidence="7" id="KW-0175">Coiled coil</keyword>
<reference evidence="14 15" key="1">
    <citation type="journal article" date="2013" name="MBio">
        <title>Genome sequencing of the plant pathogen Taphrina deformans, the causal agent of peach leaf curl.</title>
        <authorList>
            <person name="Cisse O.H."/>
            <person name="Almeida J.M.G.C.F."/>
            <person name="Fonseca A."/>
            <person name="Kumar A.A."/>
            <person name="Salojaervi J."/>
            <person name="Overmyer K."/>
            <person name="Hauser P.M."/>
            <person name="Pagni M."/>
        </authorList>
    </citation>
    <scope>NUCLEOTIDE SEQUENCE [LARGE SCALE GENOMIC DNA]</scope>
    <source>
        <strain evidence="15">PYCC 5710 / ATCC 11124 / CBS 356.35 / IMI 108563 / JCM 9778 / NBRC 8474</strain>
    </source>
</reference>
<feature type="domain" description="T-SNARE coiled-coil homology" evidence="13">
    <location>
        <begin position="138"/>
        <end position="200"/>
    </location>
</feature>
<dbReference type="Gene3D" id="1.20.5.110">
    <property type="match status" value="1"/>
</dbReference>
<evidence type="ECO:0000256" key="8">
    <source>
        <dbReference type="ARBA" id="ARBA00023136"/>
    </source>
</evidence>
<dbReference type="InterPro" id="IPR010989">
    <property type="entry name" value="SNARE"/>
</dbReference>
<dbReference type="Pfam" id="PF05739">
    <property type="entry name" value="SNARE"/>
    <property type="match status" value="1"/>
</dbReference>
<feature type="compositionally biased region" description="Acidic residues" evidence="11">
    <location>
        <begin position="119"/>
        <end position="134"/>
    </location>
</feature>
<dbReference type="InterPro" id="IPR015260">
    <property type="entry name" value="Syntaxin-6/10/61_N"/>
</dbReference>
<dbReference type="SMART" id="SM00397">
    <property type="entry name" value="t_SNARE"/>
    <property type="match status" value="1"/>
</dbReference>
<sequence>MSSEDPFLTVKQDVEASIEEAKLLVDSFQRISQTSAADSAEVQQTLQDIDQVLEEIDTDITDLQESVEVVSKDPQKYKVTSREVDKRRDTIANIKRETQKLKDAAHPPKHQDPFVSTEDPQDPGMSEEDREQEEMYQQQILNEQDTQLDSVFYTVGNLRQQANTMGQELEEHAEMLEEFEVAVDKSASRLSRGMKQVEIFLKKNEDTRSNCCIGVLIAVLIIFLVLAVLI</sequence>
<evidence type="ECO:0000256" key="11">
    <source>
        <dbReference type="SAM" id="MobiDB-lite"/>
    </source>
</evidence>
<dbReference type="GO" id="GO:0048193">
    <property type="term" value="P:Golgi vesicle transport"/>
    <property type="evidence" value="ECO:0007669"/>
    <property type="project" value="InterPro"/>
</dbReference>
<dbReference type="InterPro" id="IPR000727">
    <property type="entry name" value="T_SNARE_dom"/>
</dbReference>
<feature type="transmembrane region" description="Helical" evidence="12">
    <location>
        <begin position="211"/>
        <end position="229"/>
    </location>
</feature>
<organism evidence="14 15">
    <name type="scientific">Taphrina deformans (strain PYCC 5710 / ATCC 11124 / CBS 356.35 / IMI 108563 / JCM 9778 / NBRC 8474)</name>
    <name type="common">Peach leaf curl fungus</name>
    <name type="synonym">Lalaria deformans</name>
    <dbReference type="NCBI Taxonomy" id="1097556"/>
    <lineage>
        <taxon>Eukaryota</taxon>
        <taxon>Fungi</taxon>
        <taxon>Dikarya</taxon>
        <taxon>Ascomycota</taxon>
        <taxon>Taphrinomycotina</taxon>
        <taxon>Taphrinomycetes</taxon>
        <taxon>Taphrinales</taxon>
        <taxon>Taphrinaceae</taxon>
        <taxon>Taphrina</taxon>
    </lineage>
</organism>
<keyword evidence="2" id="KW-0813">Transport</keyword>
<comment type="subcellular location">
    <subcellularLocation>
        <location evidence="9">Golgi apparatus</location>
        <location evidence="9">trans-Golgi network membrane</location>
        <topology evidence="9">Single-pass type IV membrane protein</topology>
    </subcellularLocation>
</comment>
<evidence type="ECO:0000256" key="4">
    <source>
        <dbReference type="ARBA" id="ARBA00022927"/>
    </source>
</evidence>
<dbReference type="EMBL" id="CAHR02000087">
    <property type="protein sequence ID" value="CCG82501.1"/>
    <property type="molecule type" value="Genomic_DNA"/>
</dbReference>
<evidence type="ECO:0000256" key="6">
    <source>
        <dbReference type="ARBA" id="ARBA00023034"/>
    </source>
</evidence>
<dbReference type="GO" id="GO:0016020">
    <property type="term" value="C:membrane"/>
    <property type="evidence" value="ECO:0007669"/>
    <property type="project" value="InterPro"/>
</dbReference>
<keyword evidence="8 12" id="KW-0472">Membrane</keyword>
<proteinExistence type="inferred from homology"/>
<dbReference type="GO" id="GO:0005794">
    <property type="term" value="C:Golgi apparatus"/>
    <property type="evidence" value="ECO:0007669"/>
    <property type="project" value="UniProtKB-SubCell"/>
</dbReference>
<dbReference type="FunFam" id="1.20.58.90:FF:000004">
    <property type="entry name" value="Syntaxin 10"/>
    <property type="match status" value="1"/>
</dbReference>